<proteinExistence type="predicted"/>
<dbReference type="Proteomes" id="UP000094669">
    <property type="component" value="Unassembled WGS sequence"/>
</dbReference>
<sequence length="66" mass="7715">MGIYDILIRILMIGRDEIEFRESNPRLPFRNFIIGSVYRSESLLRLSRVRSKGLDRNGKGTKPIFC</sequence>
<protein>
    <submittedName>
        <fullName evidence="1">Uncharacterized protein</fullName>
    </submittedName>
</protein>
<name>A0ABX4YP82_9LEPT</name>
<gene>
    <name evidence="1" type="ORF">BES34_001465</name>
</gene>
<comment type="caution">
    <text evidence="1">The sequence shown here is derived from an EMBL/GenBank/DDBJ whole genome shotgun (WGS) entry which is preliminary data.</text>
</comment>
<dbReference type="EMBL" id="MCRM02000001">
    <property type="protein sequence ID" value="PNV76969.1"/>
    <property type="molecule type" value="Genomic_DNA"/>
</dbReference>
<keyword evidence="2" id="KW-1185">Reference proteome</keyword>
<evidence type="ECO:0000313" key="2">
    <source>
        <dbReference type="Proteomes" id="UP000094669"/>
    </source>
</evidence>
<accession>A0ABX4YP82</accession>
<organism evidence="1 2">
    <name type="scientific">Leptospira inadai serovar Lyme</name>
    <dbReference type="NCBI Taxonomy" id="293084"/>
    <lineage>
        <taxon>Bacteria</taxon>
        <taxon>Pseudomonadati</taxon>
        <taxon>Spirochaetota</taxon>
        <taxon>Spirochaetia</taxon>
        <taxon>Leptospirales</taxon>
        <taxon>Leptospiraceae</taxon>
        <taxon>Leptospira</taxon>
    </lineage>
</organism>
<evidence type="ECO:0000313" key="1">
    <source>
        <dbReference type="EMBL" id="PNV76969.1"/>
    </source>
</evidence>
<reference evidence="1" key="1">
    <citation type="submission" date="2018-01" db="EMBL/GenBank/DDBJ databases">
        <title>Genomic characterization of Leptospira inadai serogroup Lyme isolated from captured rat in Brazil and comparative analysis with human reference strain.</title>
        <authorList>
            <person name="Moreno L.Z."/>
            <person name="Loureiro A.P."/>
            <person name="Miraglia F."/>
            <person name="Kremer F.S."/>
            <person name="Eslabao M.R."/>
            <person name="Dellagostin O.A."/>
            <person name="Lilenbaum W."/>
            <person name="Moreno A.M."/>
        </authorList>
    </citation>
    <scope>NUCLEOTIDE SEQUENCE [LARGE SCALE GENOMIC DNA]</scope>
    <source>
        <strain evidence="1">M34/99</strain>
    </source>
</reference>